<feature type="signal peptide" evidence="3">
    <location>
        <begin position="1"/>
        <end position="25"/>
    </location>
</feature>
<evidence type="ECO:0000256" key="1">
    <source>
        <dbReference type="SAM" id="MobiDB-lite"/>
    </source>
</evidence>
<feature type="transmembrane region" description="Helical" evidence="2">
    <location>
        <begin position="174"/>
        <end position="196"/>
    </location>
</feature>
<evidence type="ECO:0000313" key="4">
    <source>
        <dbReference type="EnsemblMetazoa" id="BGLB036925-PA"/>
    </source>
</evidence>
<proteinExistence type="predicted"/>
<evidence type="ECO:0000313" key="5">
    <source>
        <dbReference type="Proteomes" id="UP000076420"/>
    </source>
</evidence>
<dbReference type="AlphaFoldDB" id="A0A2C9LZX4"/>
<dbReference type="Proteomes" id="UP000076420">
    <property type="component" value="Unassembled WGS sequence"/>
</dbReference>
<keyword evidence="2" id="KW-1133">Transmembrane helix</keyword>
<feature type="compositionally biased region" description="Low complexity" evidence="1">
    <location>
        <begin position="226"/>
        <end position="238"/>
    </location>
</feature>
<feature type="chain" id="PRO_5012654839" evidence="3">
    <location>
        <begin position="26"/>
        <end position="248"/>
    </location>
</feature>
<dbReference type="VEuPathDB" id="VectorBase:BGLB036925"/>
<name>A0A2C9LZX4_BIOGL</name>
<keyword evidence="2" id="KW-0472">Membrane</keyword>
<gene>
    <name evidence="4" type="primary">106058563</name>
</gene>
<reference evidence="4" key="1">
    <citation type="submission" date="2020-05" db="UniProtKB">
        <authorList>
            <consortium name="EnsemblMetazoa"/>
        </authorList>
    </citation>
    <scope>IDENTIFICATION</scope>
    <source>
        <strain evidence="4">BB02</strain>
    </source>
</reference>
<dbReference type="VEuPathDB" id="VectorBase:BGLAX_040104"/>
<evidence type="ECO:0000256" key="2">
    <source>
        <dbReference type="SAM" id="Phobius"/>
    </source>
</evidence>
<protein>
    <submittedName>
        <fullName evidence="4">Uncharacterized protein</fullName>
    </submittedName>
</protein>
<dbReference type="KEGG" id="bgt:106058563"/>
<accession>A0A2C9LZX4</accession>
<keyword evidence="2" id="KW-0812">Transmembrane</keyword>
<dbReference type="EnsemblMetazoa" id="BGLB036925-RA">
    <property type="protein sequence ID" value="BGLB036925-PA"/>
    <property type="gene ID" value="BGLB036925"/>
</dbReference>
<feature type="region of interest" description="Disordered" evidence="1">
    <location>
        <begin position="226"/>
        <end position="248"/>
    </location>
</feature>
<sequence>MMPHQTLHTNIMLWIYLSIQRNCSALGTPNDDLIIQGNQLNITNCIAYFSANTSYSLTFCTYKLSESRIDIVPQKDEESQTKSSSLCLAARLYLRSGSNVLQFRYEGSCDQSQSHNCNQSSGEVECTNCSDKQQSIVTTKTHQLDAYSFVKLHVKYLNATLCPVCDPPTRARKWLTVDILVFLSLFFMCIILGYTYKQGWFCFKKEALAVESYSSASMTLATTATTATSSYQTSADSANTSHSTSETS</sequence>
<feature type="compositionally biased region" description="Polar residues" evidence="1">
    <location>
        <begin position="239"/>
        <end position="248"/>
    </location>
</feature>
<keyword evidence="3" id="KW-0732">Signal</keyword>
<organism evidence="4 5">
    <name type="scientific">Biomphalaria glabrata</name>
    <name type="common">Bloodfluke planorb</name>
    <name type="synonym">Freshwater snail</name>
    <dbReference type="NCBI Taxonomy" id="6526"/>
    <lineage>
        <taxon>Eukaryota</taxon>
        <taxon>Metazoa</taxon>
        <taxon>Spiralia</taxon>
        <taxon>Lophotrochozoa</taxon>
        <taxon>Mollusca</taxon>
        <taxon>Gastropoda</taxon>
        <taxon>Heterobranchia</taxon>
        <taxon>Euthyneura</taxon>
        <taxon>Panpulmonata</taxon>
        <taxon>Hygrophila</taxon>
        <taxon>Lymnaeoidea</taxon>
        <taxon>Planorbidae</taxon>
        <taxon>Biomphalaria</taxon>
    </lineage>
</organism>
<evidence type="ECO:0000256" key="3">
    <source>
        <dbReference type="SAM" id="SignalP"/>
    </source>
</evidence>